<evidence type="ECO:0000313" key="2">
    <source>
        <dbReference type="Proteomes" id="UP000835052"/>
    </source>
</evidence>
<sequence>MKSSCSFSRIDISTVGGVGGGKRVSLHSAEWTLATAGPTAFPSNFYCEAHKQSPLFRASTRGSSGCPAHIKLKTFATHKHARTDRPNTSVKRELLRRCREAPDLTERTCWQAAEAHISERKQARHPQVITHKQLKILRLPILRTHSLTLTHHVGYAHTTRSRFPDLLLDLQPVHCGSSSK</sequence>
<keyword evidence="2" id="KW-1185">Reference proteome</keyword>
<name>A0A8S1GYG4_9PELO</name>
<dbReference type="Proteomes" id="UP000835052">
    <property type="component" value="Unassembled WGS sequence"/>
</dbReference>
<dbReference type="EMBL" id="CAJGYM010000008">
    <property type="protein sequence ID" value="CAD6188345.1"/>
    <property type="molecule type" value="Genomic_DNA"/>
</dbReference>
<protein>
    <submittedName>
        <fullName evidence="1">Uncharacterized protein</fullName>
    </submittedName>
</protein>
<accession>A0A8S1GYG4</accession>
<gene>
    <name evidence="1" type="ORF">CAUJ_LOCUS4264</name>
</gene>
<organism evidence="1 2">
    <name type="scientific">Caenorhabditis auriculariae</name>
    <dbReference type="NCBI Taxonomy" id="2777116"/>
    <lineage>
        <taxon>Eukaryota</taxon>
        <taxon>Metazoa</taxon>
        <taxon>Ecdysozoa</taxon>
        <taxon>Nematoda</taxon>
        <taxon>Chromadorea</taxon>
        <taxon>Rhabditida</taxon>
        <taxon>Rhabditina</taxon>
        <taxon>Rhabditomorpha</taxon>
        <taxon>Rhabditoidea</taxon>
        <taxon>Rhabditidae</taxon>
        <taxon>Peloderinae</taxon>
        <taxon>Caenorhabditis</taxon>
    </lineage>
</organism>
<comment type="caution">
    <text evidence="1">The sequence shown here is derived from an EMBL/GenBank/DDBJ whole genome shotgun (WGS) entry which is preliminary data.</text>
</comment>
<reference evidence="1" key="1">
    <citation type="submission" date="2020-10" db="EMBL/GenBank/DDBJ databases">
        <authorList>
            <person name="Kikuchi T."/>
        </authorList>
    </citation>
    <scope>NUCLEOTIDE SEQUENCE</scope>
    <source>
        <strain evidence="1">NKZ352</strain>
    </source>
</reference>
<dbReference type="AlphaFoldDB" id="A0A8S1GYG4"/>
<proteinExistence type="predicted"/>
<evidence type="ECO:0000313" key="1">
    <source>
        <dbReference type="EMBL" id="CAD6188345.1"/>
    </source>
</evidence>